<reference evidence="1" key="2">
    <citation type="journal article" date="2015" name="Fish Shellfish Immunol.">
        <title>Early steps in the European eel (Anguilla anguilla)-Vibrio vulnificus interaction in the gills: Role of the RtxA13 toxin.</title>
        <authorList>
            <person name="Callol A."/>
            <person name="Pajuelo D."/>
            <person name="Ebbesson L."/>
            <person name="Teles M."/>
            <person name="MacKenzie S."/>
            <person name="Amaro C."/>
        </authorList>
    </citation>
    <scope>NUCLEOTIDE SEQUENCE</scope>
</reference>
<dbReference type="AlphaFoldDB" id="A0A0E9PW89"/>
<organism evidence="1">
    <name type="scientific">Anguilla anguilla</name>
    <name type="common">European freshwater eel</name>
    <name type="synonym">Muraena anguilla</name>
    <dbReference type="NCBI Taxonomy" id="7936"/>
    <lineage>
        <taxon>Eukaryota</taxon>
        <taxon>Metazoa</taxon>
        <taxon>Chordata</taxon>
        <taxon>Craniata</taxon>
        <taxon>Vertebrata</taxon>
        <taxon>Euteleostomi</taxon>
        <taxon>Actinopterygii</taxon>
        <taxon>Neopterygii</taxon>
        <taxon>Teleostei</taxon>
        <taxon>Anguilliformes</taxon>
        <taxon>Anguillidae</taxon>
        <taxon>Anguilla</taxon>
    </lineage>
</organism>
<accession>A0A0E9PW89</accession>
<sequence>MLHLTFNVRCHTLRIVLHSVLYSLRCVSSLKDVWQYYMNLT</sequence>
<name>A0A0E9PW89_ANGAN</name>
<protein>
    <submittedName>
        <fullName evidence="1">Uncharacterized protein</fullName>
    </submittedName>
</protein>
<proteinExistence type="predicted"/>
<dbReference type="EMBL" id="GBXM01100429">
    <property type="protein sequence ID" value="JAH08148.1"/>
    <property type="molecule type" value="Transcribed_RNA"/>
</dbReference>
<reference evidence="1" key="1">
    <citation type="submission" date="2014-11" db="EMBL/GenBank/DDBJ databases">
        <authorList>
            <person name="Amaro Gonzalez C."/>
        </authorList>
    </citation>
    <scope>NUCLEOTIDE SEQUENCE</scope>
</reference>
<evidence type="ECO:0000313" key="1">
    <source>
        <dbReference type="EMBL" id="JAH08148.1"/>
    </source>
</evidence>